<gene>
    <name evidence="8" type="ORF">TQ37_08520</name>
</gene>
<dbReference type="InterPro" id="IPR036134">
    <property type="entry name" value="Crypto/Photolyase_FAD-like_sf"/>
</dbReference>
<dbReference type="SUPFAM" id="SSF48173">
    <property type="entry name" value="Cryptochrome/photolyase FAD-binding domain"/>
    <property type="match status" value="1"/>
</dbReference>
<dbReference type="Gene3D" id="1.25.40.80">
    <property type="match status" value="1"/>
</dbReference>
<evidence type="ECO:0000256" key="2">
    <source>
        <dbReference type="ARBA" id="ARBA00022827"/>
    </source>
</evidence>
<feature type="binding site" evidence="4">
    <location>
        <position position="284"/>
    </location>
    <ligand>
        <name>FAD</name>
        <dbReference type="ChEBI" id="CHEBI:57692"/>
    </ligand>
</feature>
<dbReference type="PROSITE" id="PS00691">
    <property type="entry name" value="DNA_PHOTOLYASES_1_2"/>
    <property type="match status" value="1"/>
</dbReference>
<dbReference type="Proteomes" id="UP000035037">
    <property type="component" value="Unassembled WGS sequence"/>
</dbReference>
<feature type="site" description="Electron transfer via tryptophanyl radical" evidence="5">
    <location>
        <position position="318"/>
    </location>
</feature>
<dbReference type="GO" id="GO:0003904">
    <property type="term" value="F:deoxyribodipyrimidine photo-lyase activity"/>
    <property type="evidence" value="ECO:0007669"/>
    <property type="project" value="TreeGrafter"/>
</dbReference>
<dbReference type="InterPro" id="IPR018394">
    <property type="entry name" value="DNA_photolyase_1_CS_C"/>
</dbReference>
<comment type="caution">
    <text evidence="8">The sequence shown here is derived from an EMBL/GenBank/DDBJ whole genome shotgun (WGS) entry which is preliminary data.</text>
</comment>
<evidence type="ECO:0000256" key="4">
    <source>
        <dbReference type="PIRSR" id="PIRSR602081-1"/>
    </source>
</evidence>
<dbReference type="InterPro" id="IPR036155">
    <property type="entry name" value="Crypto/Photolyase_N_sf"/>
</dbReference>
<keyword evidence="3 6" id="KW-0157">Chromophore</keyword>
<evidence type="ECO:0000313" key="9">
    <source>
        <dbReference type="Proteomes" id="UP000035037"/>
    </source>
</evidence>
<dbReference type="InterPro" id="IPR014729">
    <property type="entry name" value="Rossmann-like_a/b/a_fold"/>
</dbReference>
<feature type="binding site" evidence="4">
    <location>
        <begin position="287"/>
        <end position="294"/>
    </location>
    <ligand>
        <name>FAD</name>
        <dbReference type="ChEBI" id="CHEBI:57692"/>
    </ligand>
</feature>
<dbReference type="GO" id="GO:0006139">
    <property type="term" value="P:nucleobase-containing compound metabolic process"/>
    <property type="evidence" value="ECO:0007669"/>
    <property type="project" value="UniProtKB-ARBA"/>
</dbReference>
<dbReference type="PANTHER" id="PTHR11455">
    <property type="entry name" value="CRYPTOCHROME"/>
    <property type="match status" value="1"/>
</dbReference>
<evidence type="ECO:0000256" key="1">
    <source>
        <dbReference type="ARBA" id="ARBA00022630"/>
    </source>
</evidence>
<comment type="cofactor">
    <cofactor evidence="4">
        <name>FAD</name>
        <dbReference type="ChEBI" id="CHEBI:57692"/>
    </cofactor>
    <text evidence="4">Binds 1 FAD per subunit.</text>
</comment>
<dbReference type="InterPro" id="IPR002081">
    <property type="entry name" value="Cryptochrome/DNA_photolyase_1"/>
</dbReference>
<evidence type="ECO:0000256" key="5">
    <source>
        <dbReference type="PIRSR" id="PIRSR602081-2"/>
    </source>
</evidence>
<sequence length="480" mass="54632">MNVPWLFWHRRDLRLADNLGLAQLAERTTAVTGLVVLEPGVWEGPEAAPSRLWFLLASVAELQQAWRHMGSQLLVLQGDPLQHVPRLVARLGVAGLAFNEDVEPVPRQRDDQLQRVLLRQGVAVQRSWDQLLVPPERVKAGSGEPYKVYGHYRRAWFNQAKARPVAAPRRLTGPDHVRLATAARTLPLLQRVPTPAELGCSWRGRSPCRPGEQAARQQLDAFVDGALSRYEPERNYPGRKGTSCLSAALRFGTVGPRTVWHASQEAMATRGQESVEAQQAITVWQQELAWREFYQQALFHFPALAEGAFRPRWRRFPWHNQPERFAAWCEARTGYPIVDAAMTQLLRTGWMHNRCRMIVASFLTKDLICDWRWGEAFFMQHLVDGDPAANNGGWQWSASSGMDPRPLRIFNPAAQAARFDEDGDYIRRWLPELASCETADLLSGQIAPLERRGYPERLVDHRQQQALFRQLYATHVRGEA</sequence>
<feature type="binding site" evidence="4">
    <location>
        <begin position="384"/>
        <end position="386"/>
    </location>
    <ligand>
        <name>FAD</name>
        <dbReference type="ChEBI" id="CHEBI:57692"/>
    </ligand>
</feature>
<evidence type="ECO:0000256" key="6">
    <source>
        <dbReference type="RuleBase" id="RU004182"/>
    </source>
</evidence>
<feature type="site" description="Electron transfer via tryptophanyl radical" evidence="5">
    <location>
        <position position="394"/>
    </location>
</feature>
<protein>
    <submittedName>
        <fullName evidence="8">Deoxyribodipyrimidine photolyase</fullName>
    </submittedName>
</protein>
<dbReference type="Pfam" id="PF00875">
    <property type="entry name" value="DNA_photolyase"/>
    <property type="match status" value="1"/>
</dbReference>
<dbReference type="GO" id="GO:0009416">
    <property type="term" value="P:response to light stimulus"/>
    <property type="evidence" value="ECO:0007669"/>
    <property type="project" value="TreeGrafter"/>
</dbReference>
<dbReference type="EMBL" id="JYFQ01000174">
    <property type="protein sequence ID" value="KKZ10586.1"/>
    <property type="molecule type" value="Genomic_DNA"/>
</dbReference>
<dbReference type="Gene3D" id="1.10.579.10">
    <property type="entry name" value="DNA Cyclobutane Dipyrimidine Photolyase, subunit A, domain 3"/>
    <property type="match status" value="1"/>
</dbReference>
<dbReference type="SUPFAM" id="SSF52425">
    <property type="entry name" value="Cryptochrome/photolyase, N-terminal domain"/>
    <property type="match status" value="1"/>
</dbReference>
<comment type="similarity">
    <text evidence="6">Belongs to the DNA photolyase family.</text>
</comment>
<dbReference type="AlphaFoldDB" id="A0A0G8AS84"/>
<organism evidence="8 9">
    <name type="scientific">Candidatus Synechococcus spongiarum 15L</name>
    <dbReference type="NCBI Taxonomy" id="1608419"/>
    <lineage>
        <taxon>Bacteria</taxon>
        <taxon>Bacillati</taxon>
        <taxon>Cyanobacteriota</taxon>
        <taxon>Cyanophyceae</taxon>
        <taxon>Synechococcales</taxon>
        <taxon>Synechococcaceae</taxon>
        <taxon>Synechococcus</taxon>
    </lineage>
</organism>
<feature type="binding site" evidence="4">
    <location>
        <position position="230"/>
    </location>
    <ligand>
        <name>FAD</name>
        <dbReference type="ChEBI" id="CHEBI:57692"/>
    </ligand>
</feature>
<dbReference type="PRINTS" id="PR00147">
    <property type="entry name" value="DNAPHOTLYASE"/>
</dbReference>
<dbReference type="Pfam" id="PF03441">
    <property type="entry name" value="FAD_binding_7"/>
    <property type="match status" value="1"/>
</dbReference>
<evidence type="ECO:0000313" key="8">
    <source>
        <dbReference type="EMBL" id="KKZ10586.1"/>
    </source>
</evidence>
<feature type="domain" description="Photolyase/cryptochrome alpha/beta" evidence="7">
    <location>
        <begin position="3"/>
        <end position="132"/>
    </location>
</feature>
<feature type="site" description="Electron transfer via tryptophanyl radical" evidence="5">
    <location>
        <position position="371"/>
    </location>
</feature>
<keyword evidence="8" id="KW-0456">Lyase</keyword>
<keyword evidence="2 4" id="KW-0274">FAD</keyword>
<proteinExistence type="inferred from homology"/>
<keyword evidence="1 4" id="KW-0285">Flavoprotein</keyword>
<evidence type="ECO:0000256" key="3">
    <source>
        <dbReference type="ARBA" id="ARBA00022991"/>
    </source>
</evidence>
<evidence type="ECO:0000259" key="7">
    <source>
        <dbReference type="PROSITE" id="PS51645"/>
    </source>
</evidence>
<name>A0A0G8AS84_9SYNE</name>
<dbReference type="PROSITE" id="PS51645">
    <property type="entry name" value="PHR_CRY_ALPHA_BETA"/>
    <property type="match status" value="1"/>
</dbReference>
<dbReference type="STRING" id="431041.FLM9_615"/>
<accession>A0A0G8AS84</accession>
<feature type="binding site" evidence="4">
    <location>
        <begin position="242"/>
        <end position="246"/>
    </location>
    <ligand>
        <name>FAD</name>
        <dbReference type="ChEBI" id="CHEBI:57692"/>
    </ligand>
</feature>
<dbReference type="InterPro" id="IPR005101">
    <property type="entry name" value="Cryptochr/Photolyase_FAD-bd"/>
</dbReference>
<dbReference type="Gene3D" id="3.40.50.620">
    <property type="entry name" value="HUPs"/>
    <property type="match status" value="1"/>
</dbReference>
<dbReference type="PATRIC" id="fig|1608419.3.peg.881"/>
<dbReference type="GO" id="GO:0003677">
    <property type="term" value="F:DNA binding"/>
    <property type="evidence" value="ECO:0007669"/>
    <property type="project" value="TreeGrafter"/>
</dbReference>
<dbReference type="GO" id="GO:0006950">
    <property type="term" value="P:response to stress"/>
    <property type="evidence" value="ECO:0007669"/>
    <property type="project" value="UniProtKB-ARBA"/>
</dbReference>
<reference evidence="8 9" key="2">
    <citation type="submission" date="2015-05" db="EMBL/GenBank/DDBJ databases">
        <title>Lifestyle Evolution in Cyanobacterial Symbionts of Sponges.</title>
        <authorList>
            <person name="Burgsdorf I."/>
            <person name="Slaby B.M."/>
            <person name="Handley K.M."/>
            <person name="Haber M."/>
            <person name="Blom J."/>
            <person name="Marshall C.W."/>
            <person name="Gilbert J.A."/>
            <person name="Hentschel U."/>
            <person name="Steindler L."/>
        </authorList>
    </citation>
    <scope>NUCLEOTIDE SEQUENCE [LARGE SCALE GENOMIC DNA]</scope>
    <source>
        <strain evidence="8">15L</strain>
    </source>
</reference>
<dbReference type="PANTHER" id="PTHR11455:SF9">
    <property type="entry name" value="CRYPTOCHROME CIRCADIAN CLOCK 5 ISOFORM X1"/>
    <property type="match status" value="1"/>
</dbReference>
<dbReference type="GO" id="GO:0071949">
    <property type="term" value="F:FAD binding"/>
    <property type="evidence" value="ECO:0007669"/>
    <property type="project" value="TreeGrafter"/>
</dbReference>
<reference evidence="8 9" key="1">
    <citation type="submission" date="2015-02" db="EMBL/GenBank/DDBJ databases">
        <authorList>
            <person name="Slaby B."/>
            <person name="Hentschel U."/>
        </authorList>
    </citation>
    <scope>NUCLEOTIDE SEQUENCE [LARGE SCALE GENOMIC DNA]</scope>
    <source>
        <strain evidence="8">15L</strain>
    </source>
</reference>
<dbReference type="InterPro" id="IPR006050">
    <property type="entry name" value="DNA_photolyase_N"/>
</dbReference>